<evidence type="ECO:0000313" key="4">
    <source>
        <dbReference type="Proteomes" id="UP000626109"/>
    </source>
</evidence>
<sequence length="451" mass="49862">MEMLQYCWNFNAFGGRSLCCQGSRTHRPEPERRRRVVAFTFRRAAASAAVLIVSGRQFGDLASLASVAGHAAATPSQPSGASGPRPWAVAAWNQHRKSSYLQKDCVWIGRLGAMGHGKHEINEAVQSLSVEYSPAEIQRWVSDYDAVAVQEADPLFCNALGDELQGQLIRGANDRDGRGVEVESVASLLLPPNAGLRSVKQQGALLRFRPRAGVTVSRELQAVLVERPEDGQRLVICSVHFHMPESLERARLKYVEYLRPLQKAVEAVAGLSKSKELRTSCLLLGDFNVDPEDFRRRTQADAFWRQFQPMVPEGGNTAHGSNPCARGDFALVAGGGQWQGRSLGSPDFDSFERHAARISQTASQRMKLHTALQSCLQRRQESSRGSSSCTSLIVCFLLFGCNNNNGNNNNNTNYKQRRQQQQLHQGLSRKPRSWTPNDASARSCALQPPPR</sequence>
<feature type="domain" description="Endonuclease/exonuclease/phosphatase" evidence="2">
    <location>
        <begin position="130"/>
        <end position="344"/>
    </location>
</feature>
<organism evidence="3 4">
    <name type="scientific">Polarella glacialis</name>
    <name type="common">Dinoflagellate</name>
    <dbReference type="NCBI Taxonomy" id="89957"/>
    <lineage>
        <taxon>Eukaryota</taxon>
        <taxon>Sar</taxon>
        <taxon>Alveolata</taxon>
        <taxon>Dinophyceae</taxon>
        <taxon>Suessiales</taxon>
        <taxon>Suessiaceae</taxon>
        <taxon>Polarella</taxon>
    </lineage>
</organism>
<dbReference type="Proteomes" id="UP000626109">
    <property type="component" value="Unassembled WGS sequence"/>
</dbReference>
<comment type="caution">
    <text evidence="3">The sequence shown here is derived from an EMBL/GenBank/DDBJ whole genome shotgun (WGS) entry which is preliminary data.</text>
</comment>
<evidence type="ECO:0000256" key="1">
    <source>
        <dbReference type="SAM" id="MobiDB-lite"/>
    </source>
</evidence>
<dbReference type="InterPro" id="IPR005135">
    <property type="entry name" value="Endo/exonuclease/phosphatase"/>
</dbReference>
<evidence type="ECO:0000259" key="2">
    <source>
        <dbReference type="Pfam" id="PF03372"/>
    </source>
</evidence>
<dbReference type="AlphaFoldDB" id="A0A813I924"/>
<name>A0A813I924_POLGL</name>
<reference evidence="3" key="1">
    <citation type="submission" date="2021-02" db="EMBL/GenBank/DDBJ databases">
        <authorList>
            <person name="Dougan E. K."/>
            <person name="Rhodes N."/>
            <person name="Thang M."/>
            <person name="Chan C."/>
        </authorList>
    </citation>
    <scope>NUCLEOTIDE SEQUENCE</scope>
</reference>
<accession>A0A813I924</accession>
<dbReference type="Pfam" id="PF03372">
    <property type="entry name" value="Exo_endo_phos"/>
    <property type="match status" value="1"/>
</dbReference>
<gene>
    <name evidence="3" type="ORF">PGLA2088_LOCUS4686</name>
</gene>
<dbReference type="Gene3D" id="3.60.10.10">
    <property type="entry name" value="Endonuclease/exonuclease/phosphatase"/>
    <property type="match status" value="1"/>
</dbReference>
<feature type="region of interest" description="Disordered" evidence="1">
    <location>
        <begin position="409"/>
        <end position="451"/>
    </location>
</feature>
<proteinExistence type="predicted"/>
<dbReference type="InterPro" id="IPR036691">
    <property type="entry name" value="Endo/exonu/phosph_ase_sf"/>
</dbReference>
<dbReference type="EMBL" id="CAJNNW010004304">
    <property type="protein sequence ID" value="CAE8646304.1"/>
    <property type="molecule type" value="Genomic_DNA"/>
</dbReference>
<dbReference type="SUPFAM" id="SSF56219">
    <property type="entry name" value="DNase I-like"/>
    <property type="match status" value="1"/>
</dbReference>
<protein>
    <recommendedName>
        <fullName evidence="2">Endonuclease/exonuclease/phosphatase domain-containing protein</fullName>
    </recommendedName>
</protein>
<evidence type="ECO:0000313" key="3">
    <source>
        <dbReference type="EMBL" id="CAE8646304.1"/>
    </source>
</evidence>